<dbReference type="Gene3D" id="3.90.320.10">
    <property type="match status" value="1"/>
</dbReference>
<accession>A0A0B7BGT0</accession>
<evidence type="ECO:0000313" key="2">
    <source>
        <dbReference type="EMBL" id="CEK92529.1"/>
    </source>
</evidence>
<dbReference type="GO" id="GO:0005634">
    <property type="term" value="C:nucleus"/>
    <property type="evidence" value="ECO:0007669"/>
    <property type="project" value="TreeGrafter"/>
</dbReference>
<dbReference type="AlphaFoldDB" id="A0A0B7BGT0"/>
<proteinExistence type="inferred from homology"/>
<dbReference type="Pfam" id="PF09810">
    <property type="entry name" value="Exo5"/>
    <property type="match status" value="3"/>
</dbReference>
<dbReference type="InterPro" id="IPR011604">
    <property type="entry name" value="PDDEXK-like_dom_sf"/>
</dbReference>
<dbReference type="GO" id="GO:0036297">
    <property type="term" value="P:interstrand cross-link repair"/>
    <property type="evidence" value="ECO:0007669"/>
    <property type="project" value="TreeGrafter"/>
</dbReference>
<sequence>MDVWSDIDEDEWARSDFTSDIYEISKFTMKCDKLLEAEGTPLQRYRPRYLIVSDFVQQSWCEQQLLYRLSPEAYLMNAPPGEDVTIQESAAAKEVKDKGSNIHLMRELEIQVPVVVPVITREDAWAVKFLNIQAMILAFNSGQCVFREVPVFGLPLGCGLFLYGIIDELQYNPHLHTVEIVELKTRKSSHPPKQSQQDKDKYQVGLYAQIFNELVQGKVTKEMVKKHLGLKLDTPISDGVQKYIHSLHNESKYCAYTLGDILDTVLCQMQTFTCITQATVEYVHQESKTQISSVKVKLDSDKIKLQFARHCEWWQGERGTTGVDIEDCWKCHYCQFVDLCEWRAMKASQLTRKGINT</sequence>
<dbReference type="GO" id="GO:0045145">
    <property type="term" value="F:single-stranded DNA 5'-3' DNA exonuclease activity"/>
    <property type="evidence" value="ECO:0007669"/>
    <property type="project" value="InterPro"/>
</dbReference>
<dbReference type="PANTHER" id="PTHR14464:SF4">
    <property type="entry name" value="EXONUCLEASE V"/>
    <property type="match status" value="1"/>
</dbReference>
<dbReference type="InterPro" id="IPR019190">
    <property type="entry name" value="EXOV"/>
</dbReference>
<comment type="similarity">
    <text evidence="1">Belongs to the EXO5 family.</text>
</comment>
<dbReference type="EMBL" id="HACG01045664">
    <property type="protein sequence ID" value="CEK92529.1"/>
    <property type="molecule type" value="Transcribed_RNA"/>
</dbReference>
<dbReference type="PANTHER" id="PTHR14464">
    <property type="entry name" value="EXONUCLEASE V"/>
    <property type="match status" value="1"/>
</dbReference>
<evidence type="ECO:0008006" key="3">
    <source>
        <dbReference type="Google" id="ProtNLM"/>
    </source>
</evidence>
<evidence type="ECO:0000256" key="1">
    <source>
        <dbReference type="ARBA" id="ARBA00009797"/>
    </source>
</evidence>
<organism evidence="2">
    <name type="scientific">Arion vulgaris</name>
    <dbReference type="NCBI Taxonomy" id="1028688"/>
    <lineage>
        <taxon>Eukaryota</taxon>
        <taxon>Metazoa</taxon>
        <taxon>Spiralia</taxon>
        <taxon>Lophotrochozoa</taxon>
        <taxon>Mollusca</taxon>
        <taxon>Gastropoda</taxon>
        <taxon>Heterobranchia</taxon>
        <taxon>Euthyneura</taxon>
        <taxon>Panpulmonata</taxon>
        <taxon>Eupulmonata</taxon>
        <taxon>Stylommatophora</taxon>
        <taxon>Helicina</taxon>
        <taxon>Arionoidea</taxon>
        <taxon>Arionidae</taxon>
        <taxon>Arion</taxon>
    </lineage>
</organism>
<gene>
    <name evidence="2" type="primary">ORF188816</name>
</gene>
<protein>
    <recommendedName>
        <fullName evidence="3">Exonuclease V</fullName>
    </recommendedName>
</protein>
<reference evidence="2" key="1">
    <citation type="submission" date="2014-12" db="EMBL/GenBank/DDBJ databases">
        <title>Insight into the proteome of Arion vulgaris.</title>
        <authorList>
            <person name="Aradska J."/>
            <person name="Bulat T."/>
            <person name="Smidak R."/>
            <person name="Sarate P."/>
            <person name="Gangsoo J."/>
            <person name="Sialana F."/>
            <person name="Bilban M."/>
            <person name="Lubec G."/>
        </authorList>
    </citation>
    <scope>NUCLEOTIDE SEQUENCE</scope>
    <source>
        <tissue evidence="2">Skin</tissue>
    </source>
</reference>
<name>A0A0B7BGT0_9EUPU</name>